<protein>
    <submittedName>
        <fullName evidence="1">Uncharacterized protein</fullName>
    </submittedName>
</protein>
<evidence type="ECO:0000313" key="1">
    <source>
        <dbReference type="EMBL" id="UUZ44525.1"/>
    </source>
</evidence>
<name>A0AC61U3D0_9MICO</name>
<dbReference type="EMBL" id="CP087977">
    <property type="protein sequence ID" value="UUZ44525.1"/>
    <property type="molecule type" value="Genomic_DNA"/>
</dbReference>
<dbReference type="Proteomes" id="UP001059663">
    <property type="component" value="Chromosome"/>
</dbReference>
<proteinExistence type="predicted"/>
<organism evidence="1 2">
    <name type="scientific">Janibacter limosus</name>
    <dbReference type="NCBI Taxonomy" id="53458"/>
    <lineage>
        <taxon>Bacteria</taxon>
        <taxon>Bacillati</taxon>
        <taxon>Actinomycetota</taxon>
        <taxon>Actinomycetes</taxon>
        <taxon>Micrococcales</taxon>
        <taxon>Intrasporangiaceae</taxon>
        <taxon>Janibacter</taxon>
    </lineage>
</organism>
<evidence type="ECO:0000313" key="2">
    <source>
        <dbReference type="Proteomes" id="UP001059663"/>
    </source>
</evidence>
<gene>
    <name evidence="1" type="ORF">LP422_19445</name>
</gene>
<sequence length="217" mass="22373">MKAKVIAEGTTMTSSRSAAERAVSTSCEPSSRVDQPTLRPPTGPGSRRMASPRHRPPTVHPAPEPGRLDRPTSAPTASSASTTSETRHPGESTAAIIGMAAAAKRESGPHADSTARGVLRRGSGGGVRTCRTSSTSATGSGSWVAVTTAPPRARCESSRPVTAARVPRSCPTVGSSARTALGPWARAAATASRRCSPPERVCGSARSGWARPRTSRR</sequence>
<reference evidence="1" key="1">
    <citation type="submission" date="2021-11" db="EMBL/GenBank/DDBJ databases">
        <title>Study of the species diversity of bacterial strains isolated from a unique natural object - Shulgan-Tash cave (Bashkiria).</title>
        <authorList>
            <person name="Sazanova A.L."/>
            <person name="Chirak E.R."/>
            <person name="Safronova V.I."/>
        </authorList>
    </citation>
    <scope>NUCLEOTIDE SEQUENCE</scope>
    <source>
        <strain evidence="1">P1</strain>
    </source>
</reference>
<accession>A0AC61U3D0</accession>